<accession>A0ABP8IKT8</accession>
<organism evidence="1 2">
    <name type="scientific">Kangiella marina</name>
    <dbReference type="NCBI Taxonomy" id="1079178"/>
    <lineage>
        <taxon>Bacteria</taxon>
        <taxon>Pseudomonadati</taxon>
        <taxon>Pseudomonadota</taxon>
        <taxon>Gammaproteobacteria</taxon>
        <taxon>Kangiellales</taxon>
        <taxon>Kangiellaceae</taxon>
        <taxon>Kangiella</taxon>
    </lineage>
</organism>
<protein>
    <recommendedName>
        <fullName evidence="3">Immunity protein 30 domain-containing protein</fullName>
    </recommendedName>
</protein>
<evidence type="ECO:0000313" key="1">
    <source>
        <dbReference type="EMBL" id="GAA4361265.1"/>
    </source>
</evidence>
<evidence type="ECO:0008006" key="3">
    <source>
        <dbReference type="Google" id="ProtNLM"/>
    </source>
</evidence>
<proteinExistence type="predicted"/>
<gene>
    <name evidence="1" type="ORF">GCM10023151_14330</name>
</gene>
<reference evidence="2" key="1">
    <citation type="journal article" date="2019" name="Int. J. Syst. Evol. Microbiol.">
        <title>The Global Catalogue of Microorganisms (GCM) 10K type strain sequencing project: providing services to taxonomists for standard genome sequencing and annotation.</title>
        <authorList>
            <consortium name="The Broad Institute Genomics Platform"/>
            <consortium name="The Broad Institute Genome Sequencing Center for Infectious Disease"/>
            <person name="Wu L."/>
            <person name="Ma J."/>
        </authorList>
    </citation>
    <scope>NUCLEOTIDE SEQUENCE [LARGE SCALE GENOMIC DNA]</scope>
    <source>
        <strain evidence="2">JCM 17728</strain>
    </source>
</reference>
<evidence type="ECO:0000313" key="2">
    <source>
        <dbReference type="Proteomes" id="UP001501011"/>
    </source>
</evidence>
<dbReference type="Proteomes" id="UP001501011">
    <property type="component" value="Unassembled WGS sequence"/>
</dbReference>
<name>A0ABP8IKT8_9GAMM</name>
<comment type="caution">
    <text evidence="1">The sequence shown here is derived from an EMBL/GenBank/DDBJ whole genome shotgun (WGS) entry which is preliminary data.</text>
</comment>
<sequence length="132" mass="15773">MNRLEIVQKIHDTFQLKGLIDLHKLEDQPYILEECSDADVETYIAQIMIYCLDCTKSEDEPFIFSQLMFYLNELSKCKNTDVQHLSTFRNMEPEKQGLVIQFLQHMHEHSKFIIQNDRLRINKIIKRLNSQL</sequence>
<keyword evidence="2" id="KW-1185">Reference proteome</keyword>
<dbReference type="EMBL" id="BAABFV010000001">
    <property type="protein sequence ID" value="GAA4361265.1"/>
    <property type="molecule type" value="Genomic_DNA"/>
</dbReference>